<organism evidence="5 6">
    <name type="scientific">Dothidotthia symphoricarpi CBS 119687</name>
    <dbReference type="NCBI Taxonomy" id="1392245"/>
    <lineage>
        <taxon>Eukaryota</taxon>
        <taxon>Fungi</taxon>
        <taxon>Dikarya</taxon>
        <taxon>Ascomycota</taxon>
        <taxon>Pezizomycotina</taxon>
        <taxon>Dothideomycetes</taxon>
        <taxon>Pleosporomycetidae</taxon>
        <taxon>Pleosporales</taxon>
        <taxon>Dothidotthiaceae</taxon>
        <taxon>Dothidotthia</taxon>
    </lineage>
</organism>
<protein>
    <submittedName>
        <fullName evidence="5">Protein prenylyltransferase</fullName>
    </submittedName>
</protein>
<evidence type="ECO:0000256" key="3">
    <source>
        <dbReference type="ARBA" id="ARBA00022679"/>
    </source>
</evidence>
<dbReference type="RefSeq" id="XP_033521737.1">
    <property type="nucleotide sequence ID" value="XM_033669745.1"/>
</dbReference>
<keyword evidence="4" id="KW-0677">Repeat</keyword>
<evidence type="ECO:0000256" key="2">
    <source>
        <dbReference type="ARBA" id="ARBA00022602"/>
    </source>
</evidence>
<name>A0A6A6A936_9PLEO</name>
<dbReference type="GeneID" id="54410177"/>
<evidence type="ECO:0000313" key="5">
    <source>
        <dbReference type="EMBL" id="KAF2127348.1"/>
    </source>
</evidence>
<evidence type="ECO:0000313" key="6">
    <source>
        <dbReference type="Proteomes" id="UP000799771"/>
    </source>
</evidence>
<keyword evidence="2" id="KW-0637">Prenyltransferase</keyword>
<keyword evidence="3 5" id="KW-0808">Transferase</keyword>
<gene>
    <name evidence="5" type="ORF">P153DRAFT_377588</name>
</gene>
<proteinExistence type="inferred from homology"/>
<dbReference type="GO" id="GO:0005737">
    <property type="term" value="C:cytoplasm"/>
    <property type="evidence" value="ECO:0007669"/>
    <property type="project" value="TreeGrafter"/>
</dbReference>
<evidence type="ECO:0000256" key="1">
    <source>
        <dbReference type="ARBA" id="ARBA00006734"/>
    </source>
</evidence>
<dbReference type="PANTHER" id="PTHR11129">
    <property type="entry name" value="PROTEIN FARNESYLTRANSFERASE ALPHA SUBUNIT/RAB GERANYLGERANYL TRANSFERASE ALPHA SUBUNIT"/>
    <property type="match status" value="1"/>
</dbReference>
<evidence type="ECO:0000256" key="4">
    <source>
        <dbReference type="ARBA" id="ARBA00022737"/>
    </source>
</evidence>
<sequence length="342" mass="39074">MAPSDSAVAKLQKLAYDALNAYFEEHVDAVIEIEILPPAIQPPDGILMKDGSNLGVPKKILALAFVEARKLFFEKAHDNKTSALQATKVMLLFDPEHLTAAHFRKRRLLELKSEVETDSSTEYQEALQQELCFLNSILTSPLHRQSKSPTLWYHRLWLVTLLMPIKKHATQDQITAFWQSELDAVCRSGEQHPKNYYAWQYARRLVERLDSTNIVLAFSHSVKEWCCKHPSDISGWSFLQFLMMRLDPVVKRLEIAKDVLSYALDLQAEQESLWVFLRTVLAHDTLQDGRDEIIEGLHNHSEDVESIGKPPALSHRITQTLQWVQTYGGSVMVIKPTSTTRS</sequence>
<dbReference type="Pfam" id="PF01239">
    <property type="entry name" value="PPTA"/>
    <property type="match status" value="2"/>
</dbReference>
<dbReference type="InterPro" id="IPR002088">
    <property type="entry name" value="Prenyl_trans_a"/>
</dbReference>
<dbReference type="AlphaFoldDB" id="A0A6A6A936"/>
<keyword evidence="6" id="KW-1185">Reference proteome</keyword>
<comment type="similarity">
    <text evidence="1">Belongs to the protein prenyltransferase subunit alpha family.</text>
</comment>
<accession>A0A6A6A936</accession>
<dbReference type="Proteomes" id="UP000799771">
    <property type="component" value="Unassembled WGS sequence"/>
</dbReference>
<dbReference type="Gene3D" id="1.25.40.120">
    <property type="entry name" value="Protein prenylyltransferase"/>
    <property type="match status" value="1"/>
</dbReference>
<dbReference type="SUPFAM" id="SSF48439">
    <property type="entry name" value="Protein prenylyltransferase"/>
    <property type="match status" value="1"/>
</dbReference>
<dbReference type="GO" id="GO:0008318">
    <property type="term" value="F:protein prenyltransferase activity"/>
    <property type="evidence" value="ECO:0007669"/>
    <property type="project" value="InterPro"/>
</dbReference>
<dbReference type="EMBL" id="ML977511">
    <property type="protein sequence ID" value="KAF2127348.1"/>
    <property type="molecule type" value="Genomic_DNA"/>
</dbReference>
<reference evidence="5" key="1">
    <citation type="journal article" date="2020" name="Stud. Mycol.">
        <title>101 Dothideomycetes genomes: a test case for predicting lifestyles and emergence of pathogens.</title>
        <authorList>
            <person name="Haridas S."/>
            <person name="Albert R."/>
            <person name="Binder M."/>
            <person name="Bloem J."/>
            <person name="Labutti K."/>
            <person name="Salamov A."/>
            <person name="Andreopoulos B."/>
            <person name="Baker S."/>
            <person name="Barry K."/>
            <person name="Bills G."/>
            <person name="Bluhm B."/>
            <person name="Cannon C."/>
            <person name="Castanera R."/>
            <person name="Culley D."/>
            <person name="Daum C."/>
            <person name="Ezra D."/>
            <person name="Gonzalez J."/>
            <person name="Henrissat B."/>
            <person name="Kuo A."/>
            <person name="Liang C."/>
            <person name="Lipzen A."/>
            <person name="Lutzoni F."/>
            <person name="Magnuson J."/>
            <person name="Mondo S."/>
            <person name="Nolan M."/>
            <person name="Ohm R."/>
            <person name="Pangilinan J."/>
            <person name="Park H.-J."/>
            <person name="Ramirez L."/>
            <person name="Alfaro M."/>
            <person name="Sun H."/>
            <person name="Tritt A."/>
            <person name="Yoshinaga Y."/>
            <person name="Zwiers L.-H."/>
            <person name="Turgeon B."/>
            <person name="Goodwin S."/>
            <person name="Spatafora J."/>
            <person name="Crous P."/>
            <person name="Grigoriev I."/>
        </authorList>
    </citation>
    <scope>NUCLEOTIDE SEQUENCE</scope>
    <source>
        <strain evidence="5">CBS 119687</strain>
    </source>
</reference>
<dbReference type="OrthoDB" id="5358702at2759"/>
<dbReference type="PANTHER" id="PTHR11129:SF3">
    <property type="entry name" value="PROTEIN PRENYLTRANSFERASE ALPHA SUBUNIT REPEAT-CONTAINING PROTEIN 1"/>
    <property type="match status" value="1"/>
</dbReference>